<dbReference type="EC" id="2.3.2.29" evidence="4"/>
<evidence type="ECO:0000256" key="2">
    <source>
        <dbReference type="ARBA" id="ARBA00022679"/>
    </source>
</evidence>
<dbReference type="InterPro" id="IPR030700">
    <property type="entry name" value="N-end_Aminoacyl_Trfase"/>
</dbReference>
<feature type="domain" description="N-end rule aminoacyl transferase C-terminal" evidence="6">
    <location>
        <begin position="110"/>
        <end position="232"/>
    </location>
</feature>
<dbReference type="Pfam" id="PF04376">
    <property type="entry name" value="ATE_N"/>
    <property type="match status" value="1"/>
</dbReference>
<dbReference type="NCBIfam" id="NF002342">
    <property type="entry name" value="PRK01305.1-3"/>
    <property type="match status" value="1"/>
</dbReference>
<comment type="similarity">
    <text evidence="4">Belongs to the R-transferase family. Bpt subfamily.</text>
</comment>
<dbReference type="GO" id="GO:0005737">
    <property type="term" value="C:cytoplasm"/>
    <property type="evidence" value="ECO:0007669"/>
    <property type="project" value="UniProtKB-SubCell"/>
</dbReference>
<dbReference type="Pfam" id="PF04377">
    <property type="entry name" value="ATE_C"/>
    <property type="match status" value="1"/>
</dbReference>
<dbReference type="GO" id="GO:0004057">
    <property type="term" value="F:arginyl-tRNA--protein transferase activity"/>
    <property type="evidence" value="ECO:0007669"/>
    <property type="project" value="InterPro"/>
</dbReference>
<dbReference type="GO" id="GO:0071596">
    <property type="term" value="P:ubiquitin-dependent protein catabolic process via the N-end rule pathway"/>
    <property type="evidence" value="ECO:0007669"/>
    <property type="project" value="InterPro"/>
</dbReference>
<gene>
    <name evidence="4" type="primary">bpt</name>
    <name evidence="7" type="ORF">SAMN05661077_2647</name>
</gene>
<comment type="subcellular location">
    <subcellularLocation>
        <location evidence="4">Cytoplasm</location>
    </subcellularLocation>
</comment>
<dbReference type="STRING" id="381306.AN478_06420"/>
<sequence>MSTKPHRPTPGMTLYATFPYDCPYLPDRTAVSAVYDPGVPVDSQLYGELIRYGFRRSGPRLYRPHCPGCSACESLRIPADRFRADRSQRRTWRRNADLHARIRPAELDLEHFELYRRYQKSRHPGGEMDFREPEEFGRACLTSPVDTRLVELRDPGERLLAVAITDFLPTGLSAMYTFFAPEESRRSLGTYAILWQIAHAREEGFPHVYLGYWIRDCDKMAYKDRFRPAEIWTGTCWQELEEGRGDREATPR</sequence>
<dbReference type="InterPro" id="IPR016181">
    <property type="entry name" value="Acyl_CoA_acyltransferase"/>
</dbReference>
<keyword evidence="3 4" id="KW-0012">Acyltransferase</keyword>
<dbReference type="AlphaFoldDB" id="A0A1G5H9S3"/>
<dbReference type="GO" id="GO:0008914">
    <property type="term" value="F:leucyl-tRNA--protein transferase activity"/>
    <property type="evidence" value="ECO:0007669"/>
    <property type="project" value="UniProtKB-UniRule"/>
</dbReference>
<keyword evidence="8" id="KW-1185">Reference proteome</keyword>
<comment type="function">
    <text evidence="4">Functions in the N-end rule pathway of protein degradation where it conjugates Leu from its aminoacyl-tRNA to the N-termini of proteins containing an N-terminal aspartate or glutamate.</text>
</comment>
<dbReference type="PANTHER" id="PTHR21367">
    <property type="entry name" value="ARGININE-TRNA-PROTEIN TRANSFERASE 1"/>
    <property type="match status" value="1"/>
</dbReference>
<evidence type="ECO:0000313" key="7">
    <source>
        <dbReference type="EMBL" id="SCY60447.1"/>
    </source>
</evidence>
<dbReference type="EMBL" id="FMUN01000008">
    <property type="protein sequence ID" value="SCY60447.1"/>
    <property type="molecule type" value="Genomic_DNA"/>
</dbReference>
<dbReference type="InterPro" id="IPR017138">
    <property type="entry name" value="Asp_Glu_LeuTrfase"/>
</dbReference>
<dbReference type="HAMAP" id="MF_00689">
    <property type="entry name" value="Bpt"/>
    <property type="match status" value="1"/>
</dbReference>
<organism evidence="7 8">
    <name type="scientific">Thiohalorhabdus denitrificans</name>
    <dbReference type="NCBI Taxonomy" id="381306"/>
    <lineage>
        <taxon>Bacteria</taxon>
        <taxon>Pseudomonadati</taxon>
        <taxon>Pseudomonadota</taxon>
        <taxon>Gammaproteobacteria</taxon>
        <taxon>Thiohalorhabdales</taxon>
        <taxon>Thiohalorhabdaceae</taxon>
        <taxon>Thiohalorhabdus</taxon>
    </lineage>
</organism>
<evidence type="ECO:0000256" key="1">
    <source>
        <dbReference type="ARBA" id="ARBA00022490"/>
    </source>
</evidence>
<keyword evidence="1 4" id="KW-0963">Cytoplasm</keyword>
<dbReference type="PIRSF" id="PIRSF037208">
    <property type="entry name" value="ATE_pro_prd"/>
    <property type="match status" value="1"/>
</dbReference>
<dbReference type="NCBIfam" id="NF002346">
    <property type="entry name" value="PRK01305.2-3"/>
    <property type="match status" value="1"/>
</dbReference>
<evidence type="ECO:0000256" key="3">
    <source>
        <dbReference type="ARBA" id="ARBA00023315"/>
    </source>
</evidence>
<dbReference type="InterPro" id="IPR007472">
    <property type="entry name" value="N-end_Aminoacyl_Trfase_C"/>
</dbReference>
<proteinExistence type="inferred from homology"/>
<dbReference type="SUPFAM" id="SSF55729">
    <property type="entry name" value="Acyl-CoA N-acyltransferases (Nat)"/>
    <property type="match status" value="1"/>
</dbReference>
<dbReference type="PANTHER" id="PTHR21367:SF1">
    <property type="entry name" value="ARGINYL-TRNA--PROTEIN TRANSFERASE 1"/>
    <property type="match status" value="1"/>
</dbReference>
<dbReference type="InterPro" id="IPR007471">
    <property type="entry name" value="N-end_Aminoacyl_Trfase_N"/>
</dbReference>
<dbReference type="NCBIfam" id="NF002341">
    <property type="entry name" value="PRK01305.1-1"/>
    <property type="match status" value="1"/>
</dbReference>
<evidence type="ECO:0000313" key="8">
    <source>
        <dbReference type="Proteomes" id="UP000183104"/>
    </source>
</evidence>
<comment type="catalytic activity">
    <reaction evidence="4">
        <text>N-terminal L-aspartyl-[protein] + L-leucyl-tRNA(Leu) = N-terminal L-leucyl-L-aspartyl-[protein] + tRNA(Leu) + H(+)</text>
        <dbReference type="Rhea" id="RHEA:50420"/>
        <dbReference type="Rhea" id="RHEA-COMP:9613"/>
        <dbReference type="Rhea" id="RHEA-COMP:9622"/>
        <dbReference type="Rhea" id="RHEA-COMP:12669"/>
        <dbReference type="Rhea" id="RHEA-COMP:12674"/>
        <dbReference type="ChEBI" id="CHEBI:15378"/>
        <dbReference type="ChEBI" id="CHEBI:64720"/>
        <dbReference type="ChEBI" id="CHEBI:78442"/>
        <dbReference type="ChEBI" id="CHEBI:78494"/>
        <dbReference type="ChEBI" id="CHEBI:133042"/>
        <dbReference type="EC" id="2.3.2.29"/>
    </reaction>
</comment>
<evidence type="ECO:0000259" key="5">
    <source>
        <dbReference type="Pfam" id="PF04376"/>
    </source>
</evidence>
<feature type="domain" description="N-end aminoacyl transferase N-terminal" evidence="5">
    <location>
        <begin position="20"/>
        <end position="90"/>
    </location>
</feature>
<comment type="catalytic activity">
    <reaction evidence="4">
        <text>N-terminal L-glutamyl-[protein] + L-leucyl-tRNA(Leu) = N-terminal L-leucyl-L-glutamyl-[protein] + tRNA(Leu) + H(+)</text>
        <dbReference type="Rhea" id="RHEA:50412"/>
        <dbReference type="Rhea" id="RHEA-COMP:9613"/>
        <dbReference type="Rhea" id="RHEA-COMP:9622"/>
        <dbReference type="Rhea" id="RHEA-COMP:12664"/>
        <dbReference type="Rhea" id="RHEA-COMP:12668"/>
        <dbReference type="ChEBI" id="CHEBI:15378"/>
        <dbReference type="ChEBI" id="CHEBI:64721"/>
        <dbReference type="ChEBI" id="CHEBI:78442"/>
        <dbReference type="ChEBI" id="CHEBI:78494"/>
        <dbReference type="ChEBI" id="CHEBI:133041"/>
        <dbReference type="EC" id="2.3.2.29"/>
    </reaction>
</comment>
<dbReference type="Proteomes" id="UP000183104">
    <property type="component" value="Unassembled WGS sequence"/>
</dbReference>
<keyword evidence="2 4" id="KW-0808">Transferase</keyword>
<protein>
    <recommendedName>
        <fullName evidence="4">Aspartate/glutamate leucyltransferase</fullName>
        <ecNumber evidence="4">2.3.2.29</ecNumber>
    </recommendedName>
</protein>
<accession>A0A1G5H9S3</accession>
<evidence type="ECO:0000256" key="4">
    <source>
        <dbReference type="HAMAP-Rule" id="MF_00689"/>
    </source>
</evidence>
<reference evidence="8" key="1">
    <citation type="submission" date="2016-10" db="EMBL/GenBank/DDBJ databases">
        <authorList>
            <person name="Varghese N."/>
        </authorList>
    </citation>
    <scope>NUCLEOTIDE SEQUENCE [LARGE SCALE GENOMIC DNA]</scope>
    <source>
        <strain evidence="8">HL 19</strain>
    </source>
</reference>
<name>A0A1G5H9S3_9GAMM</name>
<evidence type="ECO:0000259" key="6">
    <source>
        <dbReference type="Pfam" id="PF04377"/>
    </source>
</evidence>